<feature type="region of interest" description="Disordered" evidence="6">
    <location>
        <begin position="821"/>
        <end position="861"/>
    </location>
</feature>
<keyword evidence="3 9" id="KW-0067">ATP-binding</keyword>
<evidence type="ECO:0000256" key="2">
    <source>
        <dbReference type="ARBA" id="ARBA00022741"/>
    </source>
</evidence>
<keyword evidence="1 5" id="KW-0677">Repeat</keyword>
<sequence>MFERFTDRARRVVVLAQEEARMLSHNYIGTEHILLGLIHEGEGVAAKALESLDISLEAVRAQVEEIIGQGQQAPSGHIPFTPRAKKVLELSLREALQLGHSYIGTEHILLGLIREGEGVAAQVLQKLGADLNRVRQQVIQLLSGFQGKESAGAATGSQSSGGDAPSSSLVLDQFGRNLTQAAREGKLDPVIGREQEIERVMQILSRRTKNNPVLIGEPGVGKTTIVEGLAQDIVRGAVPETLKDKHIYTLDLGALVAGSRYRGDFEERLKKVLKEIRTRGDIVLFIDEIHTLVGAGAAEGAIDAASILKPMLARGELQTIGATTLDEYRKYLEKDAALERRFQPIQVAEPAISHTIEMLKGLRDRYEAHHRVTITDGALVSAATLADRYISDRFLPDKAIDLIDEAGSRLRIRRMTAPADLREFDDKIAEVRERKETAIDGQDFEAAARLRDEEKQLILAKSEREKQWRAGDMDVVAEVDEELISEVLALATGIPIVKLSEEESSRLLKMEDELHKRVIGQEEAVRALSRAIRRTRAGLKDPKRPGGSFIFAGPSGVGKTWLSKTLAEFLFGDEEALIQLDMSEYGEKHTVSRLFGSPPGYVGYEEGGQLTEKVRRKPFSVVLFDEVEKAHPDIFNSLLQILEEGRLTDSQGRVVDFKNCVIIMTTNLGTRDIAKGQNLGFAQSGDAAGSYDRMKNKVSEELKVHFRPEFLNRVDEVIVFPPLSQEQIVAMVDNMIAAVETRLKDRDMSLELTQPAKDLLAKRGFDPVLGARPLRRTIQREIEDTLAEKMLFGEVGPGQIVLVDVEGEGPSATFTFKGQKVGALPDLPPLETAGVELGEPTGDPGEDTDPPIDVKRSTDDD</sequence>
<keyword evidence="4" id="KW-0143">Chaperone</keyword>
<evidence type="ECO:0000256" key="6">
    <source>
        <dbReference type="SAM" id="MobiDB-lite"/>
    </source>
</evidence>
<dbReference type="Pfam" id="PF00004">
    <property type="entry name" value="AAA"/>
    <property type="match status" value="1"/>
</dbReference>
<dbReference type="CDD" id="cd19499">
    <property type="entry name" value="RecA-like_ClpB_Hsp104-like"/>
    <property type="match status" value="1"/>
</dbReference>
<keyword evidence="2" id="KW-0547">Nucleotide-binding</keyword>
<dbReference type="InterPro" id="IPR001943">
    <property type="entry name" value="UVR_dom"/>
</dbReference>
<dbReference type="GO" id="GO:0005524">
    <property type="term" value="F:ATP binding"/>
    <property type="evidence" value="ECO:0007669"/>
    <property type="project" value="UniProtKB-KW"/>
</dbReference>
<dbReference type="PRINTS" id="PR00300">
    <property type="entry name" value="CLPPROTEASEA"/>
</dbReference>
<feature type="compositionally biased region" description="Basic and acidic residues" evidence="6">
    <location>
        <begin position="852"/>
        <end position="861"/>
    </location>
</feature>
<evidence type="ECO:0000256" key="5">
    <source>
        <dbReference type="PROSITE-ProRule" id="PRU01251"/>
    </source>
</evidence>
<dbReference type="SMART" id="SM00382">
    <property type="entry name" value="AAA"/>
    <property type="match status" value="2"/>
</dbReference>
<feature type="domain" description="UVR" evidence="7">
    <location>
        <begin position="425"/>
        <end position="460"/>
    </location>
</feature>
<name>A0ABN2PAW5_9ACTN</name>
<keyword evidence="10" id="KW-1185">Reference proteome</keyword>
<comment type="caution">
    <text evidence="9">The sequence shown here is derived from an EMBL/GenBank/DDBJ whole genome shotgun (WGS) entry which is preliminary data.</text>
</comment>
<reference evidence="9 10" key="1">
    <citation type="journal article" date="2019" name="Int. J. Syst. Evol. Microbiol.">
        <title>The Global Catalogue of Microorganisms (GCM) 10K type strain sequencing project: providing services to taxonomists for standard genome sequencing and annotation.</title>
        <authorList>
            <consortium name="The Broad Institute Genomics Platform"/>
            <consortium name="The Broad Institute Genome Sequencing Center for Infectious Disease"/>
            <person name="Wu L."/>
            <person name="Ma J."/>
        </authorList>
    </citation>
    <scope>NUCLEOTIDE SEQUENCE [LARGE SCALE GENOMIC DNA]</scope>
    <source>
        <strain evidence="9 10">JCM 14046</strain>
    </source>
</reference>
<accession>A0ABN2PAW5</accession>
<dbReference type="InterPro" id="IPR041546">
    <property type="entry name" value="ClpA/ClpB_AAA_lid"/>
</dbReference>
<dbReference type="Pfam" id="PF10431">
    <property type="entry name" value="ClpB_D2-small"/>
    <property type="match status" value="1"/>
</dbReference>
<dbReference type="PROSITE" id="PS51903">
    <property type="entry name" value="CLP_R"/>
    <property type="match status" value="1"/>
</dbReference>
<dbReference type="PANTHER" id="PTHR11638:SF18">
    <property type="entry name" value="HEAT SHOCK PROTEIN 104"/>
    <property type="match status" value="1"/>
</dbReference>
<evidence type="ECO:0000259" key="7">
    <source>
        <dbReference type="PROSITE" id="PS50151"/>
    </source>
</evidence>
<dbReference type="GO" id="GO:0006508">
    <property type="term" value="P:proteolysis"/>
    <property type="evidence" value="ECO:0007669"/>
    <property type="project" value="UniProtKB-KW"/>
</dbReference>
<dbReference type="PANTHER" id="PTHR11638">
    <property type="entry name" value="ATP-DEPENDENT CLP PROTEASE"/>
    <property type="match status" value="1"/>
</dbReference>
<dbReference type="PROSITE" id="PS00870">
    <property type="entry name" value="CLPAB_1"/>
    <property type="match status" value="1"/>
</dbReference>
<dbReference type="InterPro" id="IPR027417">
    <property type="entry name" value="P-loop_NTPase"/>
</dbReference>
<dbReference type="InterPro" id="IPR001270">
    <property type="entry name" value="ClpA/B"/>
</dbReference>
<dbReference type="GO" id="GO:0008233">
    <property type="term" value="F:peptidase activity"/>
    <property type="evidence" value="ECO:0007669"/>
    <property type="project" value="UniProtKB-KW"/>
</dbReference>
<dbReference type="Pfam" id="PF17871">
    <property type="entry name" value="AAA_lid_9"/>
    <property type="match status" value="1"/>
</dbReference>
<dbReference type="Pfam" id="PF07724">
    <property type="entry name" value="AAA_2"/>
    <property type="match status" value="1"/>
</dbReference>
<evidence type="ECO:0000256" key="1">
    <source>
        <dbReference type="ARBA" id="ARBA00022737"/>
    </source>
</evidence>
<dbReference type="SUPFAM" id="SSF81923">
    <property type="entry name" value="Double Clp-N motif"/>
    <property type="match status" value="1"/>
</dbReference>
<dbReference type="InterPro" id="IPR050130">
    <property type="entry name" value="ClpA_ClpB"/>
</dbReference>
<dbReference type="InterPro" id="IPR018368">
    <property type="entry name" value="ClpA/B_CS1"/>
</dbReference>
<dbReference type="EMBL" id="BAAAMY010000004">
    <property type="protein sequence ID" value="GAA1914989.1"/>
    <property type="molecule type" value="Genomic_DNA"/>
</dbReference>
<dbReference type="Gene3D" id="3.40.50.300">
    <property type="entry name" value="P-loop containing nucleotide triphosphate hydrolases"/>
    <property type="match status" value="2"/>
</dbReference>
<gene>
    <name evidence="9" type="ORF">GCM10009737_15470</name>
</gene>
<dbReference type="Proteomes" id="UP001501612">
    <property type="component" value="Unassembled WGS sequence"/>
</dbReference>
<dbReference type="InterPro" id="IPR019489">
    <property type="entry name" value="Clp_ATPase_C"/>
</dbReference>
<dbReference type="Gene3D" id="4.10.860.10">
    <property type="entry name" value="UVR domain"/>
    <property type="match status" value="1"/>
</dbReference>
<dbReference type="InterPro" id="IPR036628">
    <property type="entry name" value="Clp_N_dom_sf"/>
</dbReference>
<keyword evidence="9" id="KW-0645">Protease</keyword>
<keyword evidence="9" id="KW-0378">Hydrolase</keyword>
<dbReference type="Gene3D" id="1.10.8.60">
    <property type="match status" value="2"/>
</dbReference>
<evidence type="ECO:0000256" key="4">
    <source>
        <dbReference type="ARBA" id="ARBA00023186"/>
    </source>
</evidence>
<dbReference type="CDD" id="cd00009">
    <property type="entry name" value="AAA"/>
    <property type="match status" value="1"/>
</dbReference>
<dbReference type="Pfam" id="PF02861">
    <property type="entry name" value="Clp_N"/>
    <property type="match status" value="1"/>
</dbReference>
<evidence type="ECO:0000313" key="9">
    <source>
        <dbReference type="EMBL" id="GAA1914989.1"/>
    </source>
</evidence>
<dbReference type="SMART" id="SM01086">
    <property type="entry name" value="ClpB_D2-small"/>
    <property type="match status" value="1"/>
</dbReference>
<dbReference type="PROSITE" id="PS50151">
    <property type="entry name" value="UVR"/>
    <property type="match status" value="1"/>
</dbReference>
<dbReference type="InterPro" id="IPR003593">
    <property type="entry name" value="AAA+_ATPase"/>
</dbReference>
<feature type="domain" description="Clp R" evidence="8">
    <location>
        <begin position="2"/>
        <end position="144"/>
    </location>
</feature>
<dbReference type="SUPFAM" id="SSF52540">
    <property type="entry name" value="P-loop containing nucleoside triphosphate hydrolases"/>
    <property type="match status" value="2"/>
</dbReference>
<organism evidence="9 10">
    <name type="scientific">Nocardioides lentus</name>
    <dbReference type="NCBI Taxonomy" id="338077"/>
    <lineage>
        <taxon>Bacteria</taxon>
        <taxon>Bacillati</taxon>
        <taxon>Actinomycetota</taxon>
        <taxon>Actinomycetes</taxon>
        <taxon>Propionibacteriales</taxon>
        <taxon>Nocardioidaceae</taxon>
        <taxon>Nocardioides</taxon>
    </lineage>
</organism>
<evidence type="ECO:0000256" key="3">
    <source>
        <dbReference type="ARBA" id="ARBA00022840"/>
    </source>
</evidence>
<evidence type="ECO:0000313" key="10">
    <source>
        <dbReference type="Proteomes" id="UP001501612"/>
    </source>
</evidence>
<dbReference type="Gene3D" id="1.10.1780.10">
    <property type="entry name" value="Clp, N-terminal domain"/>
    <property type="match status" value="1"/>
</dbReference>
<protein>
    <submittedName>
        <fullName evidence="9">ATP-dependent Clp protease ATP-binding subunit</fullName>
    </submittedName>
</protein>
<dbReference type="InterPro" id="IPR003959">
    <property type="entry name" value="ATPase_AAA_core"/>
</dbReference>
<dbReference type="InterPro" id="IPR004176">
    <property type="entry name" value="Clp_R_N"/>
</dbReference>
<dbReference type="RefSeq" id="WP_344005817.1">
    <property type="nucleotide sequence ID" value="NZ_BAAAMY010000004.1"/>
</dbReference>
<evidence type="ECO:0000259" key="8">
    <source>
        <dbReference type="PROSITE" id="PS51903"/>
    </source>
</evidence>
<proteinExistence type="predicted"/>